<dbReference type="GO" id="GO:0030245">
    <property type="term" value="P:cellulose catabolic process"/>
    <property type="evidence" value="ECO:0007669"/>
    <property type="project" value="UniProtKB-KW"/>
</dbReference>
<dbReference type="Gene3D" id="3.20.20.40">
    <property type="entry name" value="1, 4-beta cellobiohydrolase"/>
    <property type="match status" value="1"/>
</dbReference>
<keyword evidence="3" id="KW-0378">Hydrolase</keyword>
<accession>A0AAN7UUS5</accession>
<dbReference type="PANTHER" id="PTHR34876:SF2">
    <property type="entry name" value="GLUCANASE"/>
    <property type="match status" value="1"/>
</dbReference>
<dbReference type="GO" id="GO:0004553">
    <property type="term" value="F:hydrolase activity, hydrolyzing O-glycosyl compounds"/>
    <property type="evidence" value="ECO:0007669"/>
    <property type="project" value="InterPro"/>
</dbReference>
<organism evidence="4 5">
    <name type="scientific">Xylaria bambusicola</name>
    <dbReference type="NCBI Taxonomy" id="326684"/>
    <lineage>
        <taxon>Eukaryota</taxon>
        <taxon>Fungi</taxon>
        <taxon>Dikarya</taxon>
        <taxon>Ascomycota</taxon>
        <taxon>Pezizomycotina</taxon>
        <taxon>Sordariomycetes</taxon>
        <taxon>Xylariomycetidae</taxon>
        <taxon>Xylariales</taxon>
        <taxon>Xylariaceae</taxon>
        <taxon>Xylaria</taxon>
    </lineage>
</organism>
<feature type="binding site" evidence="2">
    <location>
        <position position="311"/>
    </location>
    <ligand>
        <name>substrate</name>
    </ligand>
</feature>
<feature type="chain" id="PRO_5042666583" description="Glucanase" evidence="3">
    <location>
        <begin position="24"/>
        <end position="414"/>
    </location>
</feature>
<dbReference type="EC" id="3.2.1.-" evidence="3"/>
<dbReference type="AlphaFoldDB" id="A0AAN7UUS5"/>
<feature type="active site" description="Proton acceptor" evidence="1">
    <location>
        <position position="345"/>
    </location>
</feature>
<dbReference type="Pfam" id="PF01341">
    <property type="entry name" value="Glyco_hydro_6"/>
    <property type="match status" value="1"/>
</dbReference>
<dbReference type="EMBL" id="JAWHQM010000020">
    <property type="protein sequence ID" value="KAK5631499.1"/>
    <property type="molecule type" value="Genomic_DNA"/>
</dbReference>
<comment type="similarity">
    <text evidence="3">Belongs to the glycosyl hydrolase family 6.</text>
</comment>
<evidence type="ECO:0000256" key="1">
    <source>
        <dbReference type="PIRSR" id="PIRSR001100-1"/>
    </source>
</evidence>
<dbReference type="InterPro" id="IPR016288">
    <property type="entry name" value="Beta_cellobiohydrolase"/>
</dbReference>
<evidence type="ECO:0000256" key="3">
    <source>
        <dbReference type="RuleBase" id="RU361186"/>
    </source>
</evidence>
<comment type="caution">
    <text evidence="4">The sequence shown here is derived from an EMBL/GenBank/DDBJ whole genome shotgun (WGS) entry which is preliminary data.</text>
</comment>
<feature type="binding site" evidence="2">
    <location>
        <position position="208"/>
    </location>
    <ligand>
        <name>substrate</name>
    </ligand>
</feature>
<keyword evidence="3" id="KW-0326">Glycosidase</keyword>
<feature type="binding site" evidence="2">
    <location>
        <position position="343"/>
    </location>
    <ligand>
        <name>substrate</name>
    </ligand>
</feature>
<keyword evidence="3" id="KW-0732">Signal</keyword>
<feature type="binding site" evidence="2">
    <location>
        <position position="80"/>
    </location>
    <ligand>
        <name>substrate</name>
    </ligand>
</feature>
<keyword evidence="3" id="KW-0624">Polysaccharide degradation</keyword>
<dbReference type="PRINTS" id="PR00733">
    <property type="entry name" value="GLHYDRLASE6"/>
</dbReference>
<evidence type="ECO:0000313" key="4">
    <source>
        <dbReference type="EMBL" id="KAK5631499.1"/>
    </source>
</evidence>
<keyword evidence="3" id="KW-0119">Carbohydrate metabolism</keyword>
<dbReference type="Proteomes" id="UP001305414">
    <property type="component" value="Unassembled WGS sequence"/>
</dbReference>
<dbReference type="PIRSF" id="PIRSF001100">
    <property type="entry name" value="Beta_cellobiohydrolase"/>
    <property type="match status" value="1"/>
</dbReference>
<reference evidence="4 5" key="1">
    <citation type="submission" date="2023-10" db="EMBL/GenBank/DDBJ databases">
        <title>Draft genome sequence of Xylaria bambusicola isolate GMP-LS, the root and basal stem rot pathogen of sugarcane in Indonesia.</title>
        <authorList>
            <person name="Selvaraj P."/>
            <person name="Muralishankar V."/>
            <person name="Muruganantham S."/>
            <person name="Sp S."/>
            <person name="Haryani S."/>
            <person name="Lau K.J.X."/>
            <person name="Naqvi N.I."/>
        </authorList>
    </citation>
    <scope>NUCLEOTIDE SEQUENCE [LARGE SCALE GENOMIC DNA]</scope>
    <source>
        <strain evidence="4">GMP-LS</strain>
    </source>
</reference>
<sequence>MFCSLVSNLAIAIALCSLNTLAAQCTAPALLNAQENIWKIRTLHPTSLYRRKVEEAVKAIKDEELKIQASTVADFGTFTWIKSLEDIQAISSIADEVPCGEILGLVLDNLPYKNAVPDGSSPPYDTSTEDEYRSLYIEPLAAVVKAHPTTAFAVVVEPGTFPQYFNASSGSTILVHDRNLLRSYRANIPVALQGLNLPNAILYLDVGHSNSLDWSYLRNHTADLFAEMYRFSGRPAQIRGFATNVGNWNGWDLAPGEFARADDSRDIRPSNEKNFIHILSSALQARGLSMHAILDTSRNGVIGLRYTWDEWCNVNGAGLGVRPSAETGDDAVDAFVWVKRPGESDGVSSERGGDEVGCAARSALRPAPERGAWFQWFFEMLVRNAKPKLTASMNADVLSEENGVFHDFQDACKD</sequence>
<dbReference type="PANTHER" id="PTHR34876">
    <property type="match status" value="1"/>
</dbReference>
<gene>
    <name evidence="4" type="ORF">RRF57_007213</name>
</gene>
<name>A0AAN7UUS5_9PEZI</name>
<protein>
    <recommendedName>
        <fullName evidence="3">Glucanase</fullName>
        <ecNumber evidence="3">3.2.1.-</ecNumber>
    </recommendedName>
</protein>
<dbReference type="SUPFAM" id="SSF51989">
    <property type="entry name" value="Glycosyl hydrolases family 6, cellulases"/>
    <property type="match status" value="1"/>
</dbReference>
<dbReference type="InterPro" id="IPR036434">
    <property type="entry name" value="Beta_cellobiohydrolase_sf"/>
</dbReference>
<feature type="signal peptide" evidence="3">
    <location>
        <begin position="1"/>
        <end position="23"/>
    </location>
</feature>
<keyword evidence="5" id="KW-1185">Reference proteome</keyword>
<evidence type="ECO:0000256" key="2">
    <source>
        <dbReference type="PIRSR" id="PIRSR001100-2"/>
    </source>
</evidence>
<feature type="binding site" evidence="2">
    <location>
        <position position="339"/>
    </location>
    <ligand>
        <name>substrate</name>
    </ligand>
</feature>
<evidence type="ECO:0000313" key="5">
    <source>
        <dbReference type="Proteomes" id="UP001305414"/>
    </source>
</evidence>
<keyword evidence="3" id="KW-0136">Cellulose degradation</keyword>
<proteinExistence type="inferred from homology"/>
<feature type="binding site" evidence="2">
    <location>
        <position position="247"/>
    </location>
    <ligand>
        <name>substrate</name>
    </ligand>
</feature>